<dbReference type="Pfam" id="PF02518">
    <property type="entry name" value="HATPase_c"/>
    <property type="match status" value="1"/>
</dbReference>
<feature type="coiled-coil region" evidence="7">
    <location>
        <begin position="1030"/>
        <end position="1064"/>
    </location>
</feature>
<dbReference type="Proteomes" id="UP001328733">
    <property type="component" value="Unassembled WGS sequence"/>
</dbReference>
<dbReference type="SMART" id="SM00387">
    <property type="entry name" value="HATPase_c"/>
    <property type="match status" value="1"/>
</dbReference>
<evidence type="ECO:0000313" key="12">
    <source>
        <dbReference type="EMBL" id="MEG3439293.1"/>
    </source>
</evidence>
<gene>
    <name evidence="12" type="ORF">V0288_19360</name>
</gene>
<evidence type="ECO:0000256" key="2">
    <source>
        <dbReference type="ARBA" id="ARBA00012438"/>
    </source>
</evidence>
<dbReference type="InterPro" id="IPR003661">
    <property type="entry name" value="HisK_dim/P_dom"/>
</dbReference>
<dbReference type="SMART" id="SM00091">
    <property type="entry name" value="PAS"/>
    <property type="match status" value="7"/>
</dbReference>
<dbReference type="InterPro" id="IPR001610">
    <property type="entry name" value="PAC"/>
</dbReference>
<dbReference type="InterPro" id="IPR000014">
    <property type="entry name" value="PAS"/>
</dbReference>
<dbReference type="EC" id="2.7.13.3" evidence="2"/>
<feature type="domain" description="PAC" evidence="11">
    <location>
        <begin position="986"/>
        <end position="1039"/>
    </location>
</feature>
<dbReference type="InterPro" id="IPR013655">
    <property type="entry name" value="PAS_fold_3"/>
</dbReference>
<evidence type="ECO:0000313" key="13">
    <source>
        <dbReference type="Proteomes" id="UP001328733"/>
    </source>
</evidence>
<reference evidence="12 13" key="1">
    <citation type="submission" date="2024-01" db="EMBL/GenBank/DDBJ databases">
        <title>Genomic insights into the taxonomy and metabolism of the cyanobacterium Pannus brasiliensis CCIBt3594.</title>
        <authorList>
            <person name="Machado M."/>
            <person name="Botero N.B."/>
            <person name="Andreote A.P.D."/>
            <person name="Feitosa A.M.T."/>
            <person name="Popin R."/>
            <person name="Sivonen K."/>
            <person name="Fiore M.F."/>
        </authorList>
    </citation>
    <scope>NUCLEOTIDE SEQUENCE [LARGE SCALE GENOMIC DNA]</scope>
    <source>
        <strain evidence="12 13">CCIBt3594</strain>
    </source>
</reference>
<dbReference type="CDD" id="cd00082">
    <property type="entry name" value="HisKA"/>
    <property type="match status" value="1"/>
</dbReference>
<dbReference type="SUPFAM" id="SSF47384">
    <property type="entry name" value="Homodimeric domain of signal transducing histidine kinase"/>
    <property type="match status" value="1"/>
</dbReference>
<dbReference type="PROSITE" id="PS50109">
    <property type="entry name" value="HIS_KIN"/>
    <property type="match status" value="1"/>
</dbReference>
<proteinExistence type="predicted"/>
<dbReference type="InterPro" id="IPR004358">
    <property type="entry name" value="Sig_transdc_His_kin-like_C"/>
</dbReference>
<dbReference type="InterPro" id="IPR036890">
    <property type="entry name" value="HATPase_C_sf"/>
</dbReference>
<keyword evidence="6" id="KW-0902">Two-component regulatory system</keyword>
<dbReference type="PRINTS" id="PR00344">
    <property type="entry name" value="BCTRLSENSOR"/>
</dbReference>
<dbReference type="NCBIfam" id="TIGR00229">
    <property type="entry name" value="sensory_box"/>
    <property type="match status" value="5"/>
</dbReference>
<keyword evidence="4" id="KW-0808">Transferase</keyword>
<dbReference type="Pfam" id="PF08448">
    <property type="entry name" value="PAS_4"/>
    <property type="match status" value="3"/>
</dbReference>
<keyword evidence="5" id="KW-0418">Kinase</keyword>
<feature type="region of interest" description="Disordered" evidence="8">
    <location>
        <begin position="1"/>
        <end position="24"/>
    </location>
</feature>
<name>A0AAW9QZB0_9CHRO</name>
<evidence type="ECO:0000256" key="6">
    <source>
        <dbReference type="ARBA" id="ARBA00023012"/>
    </source>
</evidence>
<evidence type="ECO:0000259" key="9">
    <source>
        <dbReference type="PROSITE" id="PS50109"/>
    </source>
</evidence>
<evidence type="ECO:0000256" key="5">
    <source>
        <dbReference type="ARBA" id="ARBA00022777"/>
    </source>
</evidence>
<dbReference type="InterPro" id="IPR035965">
    <property type="entry name" value="PAS-like_dom_sf"/>
</dbReference>
<feature type="domain" description="PAC" evidence="11">
    <location>
        <begin position="858"/>
        <end position="910"/>
    </location>
</feature>
<dbReference type="GO" id="GO:0000155">
    <property type="term" value="F:phosphorelay sensor kinase activity"/>
    <property type="evidence" value="ECO:0007669"/>
    <property type="project" value="InterPro"/>
</dbReference>
<feature type="domain" description="PAS" evidence="10">
    <location>
        <begin position="164"/>
        <end position="220"/>
    </location>
</feature>
<dbReference type="Gene3D" id="3.30.450.20">
    <property type="entry name" value="PAS domain"/>
    <property type="match status" value="7"/>
</dbReference>
<protein>
    <recommendedName>
        <fullName evidence="2">histidine kinase</fullName>
        <ecNumber evidence="2">2.7.13.3</ecNumber>
    </recommendedName>
</protein>
<evidence type="ECO:0000256" key="8">
    <source>
        <dbReference type="SAM" id="MobiDB-lite"/>
    </source>
</evidence>
<keyword evidence="3" id="KW-0597">Phosphoprotein</keyword>
<dbReference type="RefSeq" id="WP_332866779.1">
    <property type="nucleotide sequence ID" value="NZ_JBAFSM010000044.1"/>
</dbReference>
<sequence length="1281" mass="144680">MKTRRERPVIPKISQERENSSVSIDPPRVGTILVLADGSVPACDPVSEAILGISRERMSDWIDLVPPWRATREDGSPASGAEHPARLALKDGNPRENEILNLSKPNGDRIWLSIDARPLFSSPGTPPHAVTLSLWEIDRQDPLAALRDSNAILDTTDKDTAVLVFAKDRRGRIVKVNPATLRLLQKTEAEIVGKTDIEYLGDREHAERIMENDRHVLEAGQILVCEENVTGENGEERTYLSIKMPYRDHTGKIIGMVGVSTDITERERIERQLRETNERLTTILERMTDAFITLDRDWRIIYANRETARLNNMPVEEIVGKTHWEMWPWSVGTVVERNYRQAAIEGRPIHFEVLYEPLSMWLEVHAYPSETGMGIFFRDITERKEVEEALQASEEKFRRMAEAIPDVFWITDFTHRHVQYVSPAYESIWGRSADRLLEDIDLWSESIHPDDRAIVLTAAENCLQRGSQTAEYRIVRPDGSIRWIRDRGFAIQEEDGSVFRVAGIAEDITERHQQEQAARERESLLRLALKSASAGAWSWDLVTGKSVWSEEYYLLYGLDPETTSPSYETWLQCVEPLDRAESDRVVRESIETGELNVRFRVLHPEGRRWFQARGQTLHDARGRPILAIGITQDITVAQRLEEERELAETALRRSEAKFRRLVEANMFGVSVSDTTGRLLDANDALLRLLGYTREELEAGQIFPKDLTPLEPNGRAREELRETGVCQPREKEYLHKDGHRIPVLIGSALLDGLAEPGARILSFYIDLSELKRTETALREQRLLLETILKQAADAVIVCDRAGKLTFINATARRLAGRDPSAIDLDLDLADWGNAYDTEGNPVAIEDHALYKALRGEVSLSIESRLARPDGSYYDILTSAAPLRGGDNEIVGAVATFMDITERVRSAEVLRETAESLALSLSAARMGYWNWDAATDTVTFSERAAEIFGIPSGGPYLTWTEIRQLLYEGDRERAKEGVERSIRERGDYDIEYRVIRPRDGAECWVSAKGRARYDSAGQPTGMIGVVQDISDRKRAESRLQQQAKDLEDLNASLEEATAGLTRRNQELDRFVYAVSHDLKAPLRAIANLSEWIEEDLADRLTEDGRYQMELLRGRVQRMIHLIDGLLEYSRVGRWTVETEPVSIAALLAEIIDSIAPPPTFTITIADPMPTPLTKRLPLRQVFANLIGNAIKHHDRPDGHIEISARDLGDRYEFSVRDDGPGIAPEHHDRIFGIFQTLKSVDNAESTGIGLTIVQKILDTEGGSIALESDIGKGATFRFTWPVS</sequence>
<feature type="domain" description="PAC" evidence="11">
    <location>
        <begin position="726"/>
        <end position="778"/>
    </location>
</feature>
<dbReference type="SUPFAM" id="SSF55785">
    <property type="entry name" value="PYP-like sensor domain (PAS domain)"/>
    <property type="match status" value="7"/>
</dbReference>
<feature type="domain" description="PAS" evidence="10">
    <location>
        <begin position="779"/>
        <end position="821"/>
    </location>
</feature>
<dbReference type="InterPro" id="IPR013656">
    <property type="entry name" value="PAS_4"/>
</dbReference>
<feature type="domain" description="PAS" evidence="10">
    <location>
        <begin position="393"/>
        <end position="466"/>
    </location>
</feature>
<dbReference type="Pfam" id="PF13426">
    <property type="entry name" value="PAS_9"/>
    <property type="match status" value="1"/>
</dbReference>
<evidence type="ECO:0000259" key="11">
    <source>
        <dbReference type="PROSITE" id="PS50113"/>
    </source>
</evidence>
<organism evidence="12 13">
    <name type="scientific">Pannus brasiliensis CCIBt3594</name>
    <dbReference type="NCBI Taxonomy" id="1427578"/>
    <lineage>
        <taxon>Bacteria</taxon>
        <taxon>Bacillati</taxon>
        <taxon>Cyanobacteriota</taxon>
        <taxon>Cyanophyceae</taxon>
        <taxon>Oscillatoriophycideae</taxon>
        <taxon>Chroococcales</taxon>
        <taxon>Microcystaceae</taxon>
        <taxon>Pannus</taxon>
    </lineage>
</organism>
<dbReference type="SMART" id="SM00388">
    <property type="entry name" value="HisKA"/>
    <property type="match status" value="1"/>
</dbReference>
<feature type="domain" description="PAC" evidence="11">
    <location>
        <begin position="223"/>
        <end position="275"/>
    </location>
</feature>
<keyword evidence="13" id="KW-1185">Reference proteome</keyword>
<dbReference type="PANTHER" id="PTHR43304">
    <property type="entry name" value="PHYTOCHROME-LIKE PROTEIN CPH1"/>
    <property type="match status" value="1"/>
</dbReference>
<dbReference type="SMART" id="SM00086">
    <property type="entry name" value="PAC"/>
    <property type="match status" value="6"/>
</dbReference>
<dbReference type="InterPro" id="IPR036097">
    <property type="entry name" value="HisK_dim/P_sf"/>
</dbReference>
<dbReference type="PROSITE" id="PS50113">
    <property type="entry name" value="PAC"/>
    <property type="match status" value="5"/>
</dbReference>
<dbReference type="InterPro" id="IPR005467">
    <property type="entry name" value="His_kinase_dom"/>
</dbReference>
<dbReference type="CDD" id="cd00130">
    <property type="entry name" value="PAS"/>
    <property type="match status" value="6"/>
</dbReference>
<feature type="domain" description="PAC" evidence="11">
    <location>
        <begin position="468"/>
        <end position="520"/>
    </location>
</feature>
<feature type="domain" description="Histidine kinase" evidence="9">
    <location>
        <begin position="1071"/>
        <end position="1281"/>
    </location>
</feature>
<evidence type="ECO:0000256" key="1">
    <source>
        <dbReference type="ARBA" id="ARBA00000085"/>
    </source>
</evidence>
<accession>A0AAW9QZB0</accession>
<evidence type="ECO:0000259" key="10">
    <source>
        <dbReference type="PROSITE" id="PS50112"/>
    </source>
</evidence>
<dbReference type="PANTHER" id="PTHR43304:SF1">
    <property type="entry name" value="PAC DOMAIN-CONTAINING PROTEIN"/>
    <property type="match status" value="1"/>
</dbReference>
<dbReference type="InterPro" id="IPR052162">
    <property type="entry name" value="Sensor_kinase/Photoreceptor"/>
</dbReference>
<dbReference type="EMBL" id="JBAFSM010000044">
    <property type="protein sequence ID" value="MEG3439293.1"/>
    <property type="molecule type" value="Genomic_DNA"/>
</dbReference>
<dbReference type="Pfam" id="PF00512">
    <property type="entry name" value="HisKA"/>
    <property type="match status" value="1"/>
</dbReference>
<keyword evidence="7" id="KW-0175">Coiled coil</keyword>
<dbReference type="SUPFAM" id="SSF55874">
    <property type="entry name" value="ATPase domain of HSP90 chaperone/DNA topoisomerase II/histidine kinase"/>
    <property type="match status" value="1"/>
</dbReference>
<feature type="domain" description="PAS" evidence="10">
    <location>
        <begin position="276"/>
        <end position="322"/>
    </location>
</feature>
<dbReference type="Gene3D" id="3.30.565.10">
    <property type="entry name" value="Histidine kinase-like ATPase, C-terminal domain"/>
    <property type="match status" value="1"/>
</dbReference>
<dbReference type="Pfam" id="PF08447">
    <property type="entry name" value="PAS_3"/>
    <property type="match status" value="3"/>
</dbReference>
<comment type="catalytic activity">
    <reaction evidence="1">
        <text>ATP + protein L-histidine = ADP + protein N-phospho-L-histidine.</text>
        <dbReference type="EC" id="2.7.13.3"/>
    </reaction>
</comment>
<comment type="caution">
    <text evidence="12">The sequence shown here is derived from an EMBL/GenBank/DDBJ whole genome shotgun (WGS) entry which is preliminary data.</text>
</comment>
<dbReference type="Gene3D" id="2.10.70.100">
    <property type="match status" value="2"/>
</dbReference>
<dbReference type="PROSITE" id="PS50112">
    <property type="entry name" value="PAS"/>
    <property type="match status" value="5"/>
</dbReference>
<evidence type="ECO:0000256" key="7">
    <source>
        <dbReference type="SAM" id="Coils"/>
    </source>
</evidence>
<dbReference type="InterPro" id="IPR000700">
    <property type="entry name" value="PAS-assoc_C"/>
</dbReference>
<evidence type="ECO:0000256" key="4">
    <source>
        <dbReference type="ARBA" id="ARBA00022679"/>
    </source>
</evidence>
<evidence type="ECO:0000256" key="3">
    <source>
        <dbReference type="ARBA" id="ARBA00022553"/>
    </source>
</evidence>
<dbReference type="InterPro" id="IPR003594">
    <property type="entry name" value="HATPase_dom"/>
</dbReference>
<feature type="domain" description="PAS" evidence="10">
    <location>
        <begin position="654"/>
        <end position="696"/>
    </location>
</feature>
<dbReference type="Gene3D" id="1.10.287.130">
    <property type="match status" value="1"/>
</dbReference>
<feature type="compositionally biased region" description="Basic and acidic residues" evidence="8">
    <location>
        <begin position="1"/>
        <end position="19"/>
    </location>
</feature>